<evidence type="ECO:0000313" key="13">
    <source>
        <dbReference type="EMBL" id="SFC88510.1"/>
    </source>
</evidence>
<evidence type="ECO:0000256" key="4">
    <source>
        <dbReference type="ARBA" id="ARBA00022692"/>
    </source>
</evidence>
<keyword evidence="8" id="KW-0472">Membrane</keyword>
<sequence>MNKIKSALLPLIITLPVFTASASDQQNEQAQLKQQLELIQKRLSELENKTQNTTKSIPANTSFNVYGTLRPTFGVTSGDEDVWDVGDALSRVGFKTEHKLTNGLTGFAKGEFKVNIQANGDFGEARKAYVGIKGDFGRFTIGKQASAQYNMIADSVDIFNRSATPLAYDSISPFRVNNLVTYRKEFGAISISVDSQFNGSDKDNSSDFFNTGIQYKTNAIKAAVAYYDKSRDDGATEKALGVSIAKDFGSLYLATSYQDIEIDDIDGSTLDVVGAYAINEIYKLKIGISQYDDGLAESNSDNYQAYNTTLEWQGTPDFRLFVEYQHNNFEYKTDNDQIMIGMRYNFDYKF</sequence>
<dbReference type="GO" id="GO:0046930">
    <property type="term" value="C:pore complex"/>
    <property type="evidence" value="ECO:0007669"/>
    <property type="project" value="UniProtKB-KW"/>
</dbReference>
<dbReference type="Gene3D" id="2.40.160.10">
    <property type="entry name" value="Porin"/>
    <property type="match status" value="1"/>
</dbReference>
<dbReference type="OrthoDB" id="784582at2"/>
<evidence type="ECO:0000313" key="14">
    <source>
        <dbReference type="Proteomes" id="UP000198862"/>
    </source>
</evidence>
<evidence type="ECO:0000256" key="5">
    <source>
        <dbReference type="ARBA" id="ARBA00022729"/>
    </source>
</evidence>
<dbReference type="PANTHER" id="PTHR34501">
    <property type="entry name" value="PROTEIN YDDL-RELATED"/>
    <property type="match status" value="1"/>
</dbReference>
<dbReference type="RefSeq" id="WP_091985047.1">
    <property type="nucleotide sequence ID" value="NZ_FOLO01000021.1"/>
</dbReference>
<evidence type="ECO:0000256" key="3">
    <source>
        <dbReference type="ARBA" id="ARBA00022452"/>
    </source>
</evidence>
<keyword evidence="3" id="KW-1134">Transmembrane beta strand</keyword>
<evidence type="ECO:0000259" key="12">
    <source>
        <dbReference type="Pfam" id="PF13609"/>
    </source>
</evidence>
<dbReference type="SUPFAM" id="SSF56935">
    <property type="entry name" value="Porins"/>
    <property type="match status" value="1"/>
</dbReference>
<keyword evidence="14" id="KW-1185">Reference proteome</keyword>
<dbReference type="Proteomes" id="UP000198862">
    <property type="component" value="Unassembled WGS sequence"/>
</dbReference>
<proteinExistence type="predicted"/>
<feature type="signal peptide" evidence="11">
    <location>
        <begin position="1"/>
        <end position="22"/>
    </location>
</feature>
<dbReference type="Pfam" id="PF13609">
    <property type="entry name" value="Porin_4"/>
    <property type="match status" value="1"/>
</dbReference>
<keyword evidence="10" id="KW-0175">Coiled coil</keyword>
<dbReference type="EMBL" id="FOLO01000021">
    <property type="protein sequence ID" value="SFC88510.1"/>
    <property type="molecule type" value="Genomic_DNA"/>
</dbReference>
<feature type="coiled-coil region" evidence="10">
    <location>
        <begin position="22"/>
        <end position="56"/>
    </location>
</feature>
<gene>
    <name evidence="13" type="ORF">SAMN02745724_02814</name>
</gene>
<dbReference type="AlphaFoldDB" id="A0A1I1N3Y2"/>
<dbReference type="PRINTS" id="PR00184">
    <property type="entry name" value="NEISSPPORIN"/>
</dbReference>
<dbReference type="InterPro" id="IPR033900">
    <property type="entry name" value="Gram_neg_porin_domain"/>
</dbReference>
<dbReference type="InterPro" id="IPR050298">
    <property type="entry name" value="Gram-neg_bact_OMP"/>
</dbReference>
<evidence type="ECO:0000256" key="2">
    <source>
        <dbReference type="ARBA" id="ARBA00022448"/>
    </source>
</evidence>
<dbReference type="InterPro" id="IPR002299">
    <property type="entry name" value="Porin_Neis"/>
</dbReference>
<keyword evidence="4" id="KW-0812">Transmembrane</keyword>
<dbReference type="CDD" id="cd00342">
    <property type="entry name" value="gram_neg_porins"/>
    <property type="match status" value="1"/>
</dbReference>
<organism evidence="13 14">
    <name type="scientific">Pseudoalteromonas denitrificans DSM 6059</name>
    <dbReference type="NCBI Taxonomy" id="1123010"/>
    <lineage>
        <taxon>Bacteria</taxon>
        <taxon>Pseudomonadati</taxon>
        <taxon>Pseudomonadota</taxon>
        <taxon>Gammaproteobacteria</taxon>
        <taxon>Alteromonadales</taxon>
        <taxon>Pseudoalteromonadaceae</taxon>
        <taxon>Pseudoalteromonas</taxon>
    </lineage>
</organism>
<feature type="chain" id="PRO_5011784328" evidence="11">
    <location>
        <begin position="23"/>
        <end position="350"/>
    </location>
</feature>
<comment type="subcellular location">
    <subcellularLocation>
        <location evidence="1">Cell outer membrane</location>
        <topology evidence="1">Multi-pass membrane protein</topology>
    </subcellularLocation>
</comment>
<reference evidence="13 14" key="1">
    <citation type="submission" date="2016-10" db="EMBL/GenBank/DDBJ databases">
        <authorList>
            <person name="de Groot N.N."/>
        </authorList>
    </citation>
    <scope>NUCLEOTIDE SEQUENCE [LARGE SCALE GENOMIC DNA]</scope>
    <source>
        <strain evidence="13 14">DSM 6059</strain>
    </source>
</reference>
<evidence type="ECO:0000256" key="10">
    <source>
        <dbReference type="SAM" id="Coils"/>
    </source>
</evidence>
<evidence type="ECO:0000256" key="9">
    <source>
        <dbReference type="ARBA" id="ARBA00023237"/>
    </source>
</evidence>
<dbReference type="InterPro" id="IPR023614">
    <property type="entry name" value="Porin_dom_sf"/>
</dbReference>
<accession>A0A1I1N3Y2</accession>
<name>A0A1I1N3Y2_9GAMM</name>
<evidence type="ECO:0000256" key="7">
    <source>
        <dbReference type="ARBA" id="ARBA00023114"/>
    </source>
</evidence>
<dbReference type="GO" id="GO:0034220">
    <property type="term" value="P:monoatomic ion transmembrane transport"/>
    <property type="evidence" value="ECO:0007669"/>
    <property type="project" value="InterPro"/>
</dbReference>
<evidence type="ECO:0000256" key="1">
    <source>
        <dbReference type="ARBA" id="ARBA00004571"/>
    </source>
</evidence>
<dbReference type="GO" id="GO:0015288">
    <property type="term" value="F:porin activity"/>
    <property type="evidence" value="ECO:0007669"/>
    <property type="project" value="UniProtKB-KW"/>
</dbReference>
<dbReference type="PRINTS" id="PR00182">
    <property type="entry name" value="ECOLNEIPORIN"/>
</dbReference>
<keyword evidence="9" id="KW-0998">Cell outer membrane</keyword>
<keyword evidence="2" id="KW-0813">Transport</keyword>
<dbReference type="InterPro" id="IPR001702">
    <property type="entry name" value="Porin_Gram-ve"/>
</dbReference>
<keyword evidence="7" id="KW-0626">Porin</keyword>
<protein>
    <submittedName>
        <fullName evidence="13">Outer membrane protein (Porin)</fullName>
    </submittedName>
</protein>
<evidence type="ECO:0000256" key="8">
    <source>
        <dbReference type="ARBA" id="ARBA00023136"/>
    </source>
</evidence>
<keyword evidence="6" id="KW-0406">Ion transport</keyword>
<dbReference type="PANTHER" id="PTHR34501:SF2">
    <property type="entry name" value="OUTER MEMBRANE PORIN F-RELATED"/>
    <property type="match status" value="1"/>
</dbReference>
<dbReference type="GO" id="GO:0009279">
    <property type="term" value="C:cell outer membrane"/>
    <property type="evidence" value="ECO:0007669"/>
    <property type="project" value="UniProtKB-SubCell"/>
</dbReference>
<evidence type="ECO:0000256" key="11">
    <source>
        <dbReference type="SAM" id="SignalP"/>
    </source>
</evidence>
<feature type="domain" description="Porin" evidence="12">
    <location>
        <begin position="59"/>
        <end position="329"/>
    </location>
</feature>
<keyword evidence="5 11" id="KW-0732">Signal</keyword>
<evidence type="ECO:0000256" key="6">
    <source>
        <dbReference type="ARBA" id="ARBA00023065"/>
    </source>
</evidence>
<dbReference type="STRING" id="1123010.SAMN02745724_02814"/>